<evidence type="ECO:0000313" key="2">
    <source>
        <dbReference type="Proteomes" id="UP000011713"/>
    </source>
</evidence>
<reference evidence="2" key="1">
    <citation type="journal article" date="2010" name="Science">
        <title>Signatures of adaptation to obligate biotrophy in the Hyaloperonospora arabidopsidis genome.</title>
        <authorList>
            <person name="Baxter L."/>
            <person name="Tripathy S."/>
            <person name="Ishaque N."/>
            <person name="Boot N."/>
            <person name="Cabral A."/>
            <person name="Kemen E."/>
            <person name="Thines M."/>
            <person name="Ah-Fong A."/>
            <person name="Anderson R."/>
            <person name="Badejoko W."/>
            <person name="Bittner-Eddy P."/>
            <person name="Boore J.L."/>
            <person name="Chibucos M.C."/>
            <person name="Coates M."/>
            <person name="Dehal P."/>
            <person name="Delehaunty K."/>
            <person name="Dong S."/>
            <person name="Downton P."/>
            <person name="Dumas B."/>
            <person name="Fabro G."/>
            <person name="Fronick C."/>
            <person name="Fuerstenberg S.I."/>
            <person name="Fulton L."/>
            <person name="Gaulin E."/>
            <person name="Govers F."/>
            <person name="Hughes L."/>
            <person name="Humphray S."/>
            <person name="Jiang R.H."/>
            <person name="Judelson H."/>
            <person name="Kamoun S."/>
            <person name="Kyung K."/>
            <person name="Meijer H."/>
            <person name="Minx P."/>
            <person name="Morris P."/>
            <person name="Nelson J."/>
            <person name="Phuntumart V."/>
            <person name="Qutob D."/>
            <person name="Rehmany A."/>
            <person name="Rougon-Cardoso A."/>
            <person name="Ryden P."/>
            <person name="Torto-Alalibo T."/>
            <person name="Studholme D."/>
            <person name="Wang Y."/>
            <person name="Win J."/>
            <person name="Wood J."/>
            <person name="Clifton S.W."/>
            <person name="Rogers J."/>
            <person name="Van den Ackerveken G."/>
            <person name="Jones J.D."/>
            <person name="McDowell J.M."/>
            <person name="Beynon J."/>
            <person name="Tyler B.M."/>
        </authorList>
    </citation>
    <scope>NUCLEOTIDE SEQUENCE [LARGE SCALE GENOMIC DNA]</scope>
    <source>
        <strain evidence="2">Emoy2</strain>
    </source>
</reference>
<dbReference type="AlphaFoldDB" id="M4BC24"/>
<evidence type="ECO:0000313" key="1">
    <source>
        <dbReference type="EnsemblProtists" id="HpaP803839"/>
    </source>
</evidence>
<dbReference type="EnsemblProtists" id="HpaT803839">
    <property type="protein sequence ID" value="HpaP803839"/>
    <property type="gene ID" value="HpaG803839"/>
</dbReference>
<dbReference type="Proteomes" id="UP000011713">
    <property type="component" value="Unassembled WGS sequence"/>
</dbReference>
<name>M4BC24_HYAAE</name>
<dbReference type="EMBL" id="JH598116">
    <property type="status" value="NOT_ANNOTATED_CDS"/>
    <property type="molecule type" value="Genomic_DNA"/>
</dbReference>
<dbReference type="VEuPathDB" id="FungiDB:HpaG803839"/>
<sequence length="67" mass="7366">MQHNTFVTSLSFSELSSFLFKMSTKSRTSISSVSISQKSELSISITPFNSRPVASLHTTGKMYGKMA</sequence>
<dbReference type="InParanoid" id="M4BC24"/>
<reference evidence="1" key="2">
    <citation type="submission" date="2015-06" db="UniProtKB">
        <authorList>
            <consortium name="EnsemblProtists"/>
        </authorList>
    </citation>
    <scope>IDENTIFICATION</scope>
    <source>
        <strain evidence="1">Emoy2</strain>
    </source>
</reference>
<accession>M4BC24</accession>
<protein>
    <submittedName>
        <fullName evidence="1">Uncharacterized protein</fullName>
    </submittedName>
</protein>
<proteinExistence type="predicted"/>
<dbReference type="HOGENOM" id="CLU_2817916_0_0_1"/>
<keyword evidence="2" id="KW-1185">Reference proteome</keyword>
<organism evidence="1 2">
    <name type="scientific">Hyaloperonospora arabidopsidis (strain Emoy2)</name>
    <name type="common">Downy mildew agent</name>
    <name type="synonym">Peronospora arabidopsidis</name>
    <dbReference type="NCBI Taxonomy" id="559515"/>
    <lineage>
        <taxon>Eukaryota</taxon>
        <taxon>Sar</taxon>
        <taxon>Stramenopiles</taxon>
        <taxon>Oomycota</taxon>
        <taxon>Peronosporomycetes</taxon>
        <taxon>Peronosporales</taxon>
        <taxon>Peronosporaceae</taxon>
        <taxon>Hyaloperonospora</taxon>
    </lineage>
</organism>